<proteinExistence type="predicted"/>
<reference evidence="1 2" key="1">
    <citation type="journal article" date="2019" name="Commun. Biol.">
        <title>The bagworm genome reveals a unique fibroin gene that provides high tensile strength.</title>
        <authorList>
            <person name="Kono N."/>
            <person name="Nakamura H."/>
            <person name="Ohtoshi R."/>
            <person name="Tomita M."/>
            <person name="Numata K."/>
            <person name="Arakawa K."/>
        </authorList>
    </citation>
    <scope>NUCLEOTIDE SEQUENCE [LARGE SCALE GENOMIC DNA]</scope>
</reference>
<dbReference type="AlphaFoldDB" id="A0A4C1U8B2"/>
<organism evidence="1 2">
    <name type="scientific">Eumeta variegata</name>
    <name type="common">Bagworm moth</name>
    <name type="synonym">Eumeta japonica</name>
    <dbReference type="NCBI Taxonomy" id="151549"/>
    <lineage>
        <taxon>Eukaryota</taxon>
        <taxon>Metazoa</taxon>
        <taxon>Ecdysozoa</taxon>
        <taxon>Arthropoda</taxon>
        <taxon>Hexapoda</taxon>
        <taxon>Insecta</taxon>
        <taxon>Pterygota</taxon>
        <taxon>Neoptera</taxon>
        <taxon>Endopterygota</taxon>
        <taxon>Lepidoptera</taxon>
        <taxon>Glossata</taxon>
        <taxon>Ditrysia</taxon>
        <taxon>Tineoidea</taxon>
        <taxon>Psychidae</taxon>
        <taxon>Oiketicinae</taxon>
        <taxon>Eumeta</taxon>
    </lineage>
</organism>
<keyword evidence="2" id="KW-1185">Reference proteome</keyword>
<gene>
    <name evidence="1" type="ORF">EVAR_13912_1</name>
</gene>
<comment type="caution">
    <text evidence="1">The sequence shown here is derived from an EMBL/GenBank/DDBJ whole genome shotgun (WGS) entry which is preliminary data.</text>
</comment>
<evidence type="ECO:0000313" key="2">
    <source>
        <dbReference type="Proteomes" id="UP000299102"/>
    </source>
</evidence>
<name>A0A4C1U8B2_EUMVA</name>
<sequence>MHSLWGTLKTSLFQKARGVADLISGFLRLKTPPPVVHETVNSGQYAVPVVTKIKLSYRDQMRQINKALECLGFCRSGVDVSNYPTSSADVWEVGRKQG</sequence>
<dbReference type="Proteomes" id="UP000299102">
    <property type="component" value="Unassembled WGS sequence"/>
</dbReference>
<protein>
    <submittedName>
        <fullName evidence="1">Uncharacterized protein</fullName>
    </submittedName>
</protein>
<dbReference type="EMBL" id="BGZK01000142">
    <property type="protein sequence ID" value="GBP22632.1"/>
    <property type="molecule type" value="Genomic_DNA"/>
</dbReference>
<evidence type="ECO:0000313" key="1">
    <source>
        <dbReference type="EMBL" id="GBP22632.1"/>
    </source>
</evidence>
<accession>A0A4C1U8B2</accession>